<proteinExistence type="predicted"/>
<name>A0A2H3E454_ARMGA</name>
<keyword evidence="2" id="KW-1185">Reference proteome</keyword>
<dbReference type="Proteomes" id="UP000217790">
    <property type="component" value="Unassembled WGS sequence"/>
</dbReference>
<sequence>MNSLHEDFTVIQIHMIVLLLDRRHAARTARHAGTELVTLRSLTLRTARVGALCRTTHEQFPADRSSTLALNETEPQVLSMEDKVLFVKHPRKTAPITHASTSGRPHGKLRLPGLSQRLNKHLGRMRFFLRLNFASGPVAFPLSFPTPKNWTASVWCSRRKAYCLPAGLNAFGSHNGQIPCRRNFSFVNILIDCSHVQPWTPAAKIKLISFFSLQYCKIKNLCSSQLMGFTVMYSQNIGERSL</sequence>
<evidence type="ECO:0000313" key="2">
    <source>
        <dbReference type="Proteomes" id="UP000217790"/>
    </source>
</evidence>
<dbReference type="InParanoid" id="A0A2H3E454"/>
<reference evidence="2" key="1">
    <citation type="journal article" date="2017" name="Nat. Ecol. Evol.">
        <title>Genome expansion and lineage-specific genetic innovations in the forest pathogenic fungi Armillaria.</title>
        <authorList>
            <person name="Sipos G."/>
            <person name="Prasanna A.N."/>
            <person name="Walter M.C."/>
            <person name="O'Connor E."/>
            <person name="Balint B."/>
            <person name="Krizsan K."/>
            <person name="Kiss B."/>
            <person name="Hess J."/>
            <person name="Varga T."/>
            <person name="Slot J."/>
            <person name="Riley R."/>
            <person name="Boka B."/>
            <person name="Rigling D."/>
            <person name="Barry K."/>
            <person name="Lee J."/>
            <person name="Mihaltcheva S."/>
            <person name="LaButti K."/>
            <person name="Lipzen A."/>
            <person name="Waldron R."/>
            <person name="Moloney N.M."/>
            <person name="Sperisen C."/>
            <person name="Kredics L."/>
            <person name="Vagvoelgyi C."/>
            <person name="Patrignani A."/>
            <person name="Fitzpatrick D."/>
            <person name="Nagy I."/>
            <person name="Doyle S."/>
            <person name="Anderson J.B."/>
            <person name="Grigoriev I.V."/>
            <person name="Gueldener U."/>
            <person name="Muensterkoetter M."/>
            <person name="Nagy L.G."/>
        </authorList>
    </citation>
    <scope>NUCLEOTIDE SEQUENCE [LARGE SCALE GENOMIC DNA]</scope>
    <source>
        <strain evidence="2">Ar21-2</strain>
    </source>
</reference>
<evidence type="ECO:0000313" key="1">
    <source>
        <dbReference type="EMBL" id="PBL02226.1"/>
    </source>
</evidence>
<organism evidence="1 2">
    <name type="scientific">Armillaria gallica</name>
    <name type="common">Bulbous honey fungus</name>
    <name type="synonym">Armillaria bulbosa</name>
    <dbReference type="NCBI Taxonomy" id="47427"/>
    <lineage>
        <taxon>Eukaryota</taxon>
        <taxon>Fungi</taxon>
        <taxon>Dikarya</taxon>
        <taxon>Basidiomycota</taxon>
        <taxon>Agaricomycotina</taxon>
        <taxon>Agaricomycetes</taxon>
        <taxon>Agaricomycetidae</taxon>
        <taxon>Agaricales</taxon>
        <taxon>Marasmiineae</taxon>
        <taxon>Physalacriaceae</taxon>
        <taxon>Armillaria</taxon>
    </lineage>
</organism>
<accession>A0A2H3E454</accession>
<dbReference type="AlphaFoldDB" id="A0A2H3E454"/>
<dbReference type="EMBL" id="KZ293645">
    <property type="protein sequence ID" value="PBL02226.1"/>
    <property type="molecule type" value="Genomic_DNA"/>
</dbReference>
<gene>
    <name evidence="1" type="ORF">ARMGADRAFT_246315</name>
</gene>
<protein>
    <submittedName>
        <fullName evidence="1">Uncharacterized protein</fullName>
    </submittedName>
</protein>